<feature type="domain" description="Histidine kinase" evidence="11">
    <location>
        <begin position="523"/>
        <end position="739"/>
    </location>
</feature>
<dbReference type="Proteomes" id="UP000198816">
    <property type="component" value="Unassembled WGS sequence"/>
</dbReference>
<dbReference type="PANTHER" id="PTHR43065">
    <property type="entry name" value="SENSOR HISTIDINE KINASE"/>
    <property type="match status" value="1"/>
</dbReference>
<evidence type="ECO:0000259" key="12">
    <source>
        <dbReference type="PROSITE" id="PS50112"/>
    </source>
</evidence>
<evidence type="ECO:0000256" key="10">
    <source>
        <dbReference type="SAM" id="MobiDB-lite"/>
    </source>
</evidence>
<dbReference type="SUPFAM" id="SSF55874">
    <property type="entry name" value="ATPase domain of HSP90 chaperone/DNA topoisomerase II/histidine kinase"/>
    <property type="match status" value="1"/>
</dbReference>
<dbReference type="InterPro" id="IPR013767">
    <property type="entry name" value="PAS_fold"/>
</dbReference>
<evidence type="ECO:0000256" key="4">
    <source>
        <dbReference type="ARBA" id="ARBA00022679"/>
    </source>
</evidence>
<dbReference type="InterPro" id="IPR000700">
    <property type="entry name" value="PAS-assoc_C"/>
</dbReference>
<organism evidence="14 15">
    <name type="scientific">Thiocapsa roseopersicina</name>
    <dbReference type="NCBI Taxonomy" id="1058"/>
    <lineage>
        <taxon>Bacteria</taxon>
        <taxon>Pseudomonadati</taxon>
        <taxon>Pseudomonadota</taxon>
        <taxon>Gammaproteobacteria</taxon>
        <taxon>Chromatiales</taxon>
        <taxon>Chromatiaceae</taxon>
        <taxon>Thiocapsa</taxon>
    </lineage>
</organism>
<dbReference type="InterPro" id="IPR003661">
    <property type="entry name" value="HisK_dim/P_dom"/>
</dbReference>
<keyword evidence="4" id="KW-0808">Transferase</keyword>
<dbReference type="AlphaFoldDB" id="A0A1H2R2I0"/>
<evidence type="ECO:0000313" key="14">
    <source>
        <dbReference type="EMBL" id="SDW13094.1"/>
    </source>
</evidence>
<dbReference type="PROSITE" id="PS50113">
    <property type="entry name" value="PAC"/>
    <property type="match status" value="1"/>
</dbReference>
<name>A0A1H2R2I0_THIRO</name>
<dbReference type="PANTHER" id="PTHR43065:SF46">
    <property type="entry name" value="C4-DICARBOXYLATE TRANSPORT SENSOR PROTEIN DCTB"/>
    <property type="match status" value="1"/>
</dbReference>
<dbReference type="InterPro" id="IPR001610">
    <property type="entry name" value="PAC"/>
</dbReference>
<keyword evidence="15" id="KW-1185">Reference proteome</keyword>
<reference evidence="15" key="1">
    <citation type="submission" date="2016-10" db="EMBL/GenBank/DDBJ databases">
        <authorList>
            <person name="Varghese N."/>
            <person name="Submissions S."/>
        </authorList>
    </citation>
    <scope>NUCLEOTIDE SEQUENCE [LARGE SCALE GENOMIC DNA]</scope>
    <source>
        <strain evidence="15">DSM 217</strain>
    </source>
</reference>
<dbReference type="Gene3D" id="3.30.450.40">
    <property type="match status" value="1"/>
</dbReference>
<dbReference type="SUPFAM" id="SSF55785">
    <property type="entry name" value="PYP-like sensor domain (PAS domain)"/>
    <property type="match status" value="2"/>
</dbReference>
<keyword evidence="6" id="KW-0418">Kinase</keyword>
<keyword evidence="9" id="KW-0175">Coiled coil</keyword>
<dbReference type="Gene3D" id="1.10.287.130">
    <property type="match status" value="1"/>
</dbReference>
<evidence type="ECO:0000256" key="6">
    <source>
        <dbReference type="ARBA" id="ARBA00022777"/>
    </source>
</evidence>
<dbReference type="SMART" id="SM00387">
    <property type="entry name" value="HATPase_c"/>
    <property type="match status" value="1"/>
</dbReference>
<protein>
    <recommendedName>
        <fullName evidence="2">histidine kinase</fullName>
        <ecNumber evidence="2">2.7.13.3</ecNumber>
    </recommendedName>
</protein>
<dbReference type="GO" id="GO:0006355">
    <property type="term" value="P:regulation of DNA-templated transcription"/>
    <property type="evidence" value="ECO:0007669"/>
    <property type="project" value="InterPro"/>
</dbReference>
<comment type="catalytic activity">
    <reaction evidence="1">
        <text>ATP + protein L-histidine = ADP + protein N-phospho-L-histidine.</text>
        <dbReference type="EC" id="2.7.13.3"/>
    </reaction>
</comment>
<dbReference type="InterPro" id="IPR005467">
    <property type="entry name" value="His_kinase_dom"/>
</dbReference>
<dbReference type="PROSITE" id="PS50109">
    <property type="entry name" value="HIS_KIN"/>
    <property type="match status" value="1"/>
</dbReference>
<dbReference type="InterPro" id="IPR004358">
    <property type="entry name" value="Sig_transdc_His_kin-like_C"/>
</dbReference>
<evidence type="ECO:0000256" key="5">
    <source>
        <dbReference type="ARBA" id="ARBA00022741"/>
    </source>
</evidence>
<dbReference type="Pfam" id="PF00989">
    <property type="entry name" value="PAS"/>
    <property type="match status" value="2"/>
</dbReference>
<feature type="region of interest" description="Disordered" evidence="10">
    <location>
        <begin position="741"/>
        <end position="772"/>
    </location>
</feature>
<dbReference type="SMART" id="SM00065">
    <property type="entry name" value="GAF"/>
    <property type="match status" value="1"/>
</dbReference>
<dbReference type="Pfam" id="PF02518">
    <property type="entry name" value="HATPase_c"/>
    <property type="match status" value="1"/>
</dbReference>
<dbReference type="SUPFAM" id="SSF47384">
    <property type="entry name" value="Homodimeric domain of signal transducing histidine kinase"/>
    <property type="match status" value="1"/>
</dbReference>
<keyword evidence="3" id="KW-0597">Phosphoprotein</keyword>
<dbReference type="EC" id="2.7.13.3" evidence="2"/>
<feature type="domain" description="PAS" evidence="12">
    <location>
        <begin position="60"/>
        <end position="130"/>
    </location>
</feature>
<feature type="domain" description="PAS" evidence="12">
    <location>
        <begin position="369"/>
        <end position="439"/>
    </location>
</feature>
<evidence type="ECO:0000313" key="15">
    <source>
        <dbReference type="Proteomes" id="UP000198816"/>
    </source>
</evidence>
<gene>
    <name evidence="14" type="ORF">SAMN05421783_101499</name>
</gene>
<keyword evidence="7" id="KW-0067">ATP-binding</keyword>
<dbReference type="CDD" id="cd00082">
    <property type="entry name" value="HisKA"/>
    <property type="match status" value="1"/>
</dbReference>
<evidence type="ECO:0000259" key="11">
    <source>
        <dbReference type="PROSITE" id="PS50109"/>
    </source>
</evidence>
<dbReference type="OrthoDB" id="1931120at2"/>
<evidence type="ECO:0000256" key="3">
    <source>
        <dbReference type="ARBA" id="ARBA00022553"/>
    </source>
</evidence>
<dbReference type="InterPro" id="IPR036097">
    <property type="entry name" value="HisK_dim/P_sf"/>
</dbReference>
<dbReference type="InterPro" id="IPR003594">
    <property type="entry name" value="HATPase_dom"/>
</dbReference>
<dbReference type="SMART" id="SM00086">
    <property type="entry name" value="PAC"/>
    <property type="match status" value="2"/>
</dbReference>
<proteinExistence type="predicted"/>
<dbReference type="SUPFAM" id="SSF55781">
    <property type="entry name" value="GAF domain-like"/>
    <property type="match status" value="1"/>
</dbReference>
<dbReference type="Gene3D" id="3.30.450.20">
    <property type="entry name" value="PAS domain"/>
    <property type="match status" value="2"/>
</dbReference>
<dbReference type="InterPro" id="IPR000014">
    <property type="entry name" value="PAS"/>
</dbReference>
<dbReference type="GO" id="GO:0005524">
    <property type="term" value="F:ATP binding"/>
    <property type="evidence" value="ECO:0007669"/>
    <property type="project" value="UniProtKB-KW"/>
</dbReference>
<accession>A0A1H2R2I0</accession>
<dbReference type="InterPro" id="IPR029016">
    <property type="entry name" value="GAF-like_dom_sf"/>
</dbReference>
<dbReference type="CDD" id="cd00130">
    <property type="entry name" value="PAS"/>
    <property type="match status" value="2"/>
</dbReference>
<dbReference type="Pfam" id="PF00512">
    <property type="entry name" value="HisKA"/>
    <property type="match status" value="1"/>
</dbReference>
<dbReference type="InterPro" id="IPR035965">
    <property type="entry name" value="PAS-like_dom_sf"/>
</dbReference>
<evidence type="ECO:0000256" key="9">
    <source>
        <dbReference type="SAM" id="Coils"/>
    </source>
</evidence>
<dbReference type="STRING" id="1058.SAMN05421783_101499"/>
<evidence type="ECO:0000256" key="2">
    <source>
        <dbReference type="ARBA" id="ARBA00012438"/>
    </source>
</evidence>
<dbReference type="EMBL" id="FNNZ01000001">
    <property type="protein sequence ID" value="SDW13094.1"/>
    <property type="molecule type" value="Genomic_DNA"/>
</dbReference>
<sequence length="772" mass="85086">MTRFDQASDAQLTRLLAELERAGSGSDELTRLVHELQVHQIELEQQNRELLAVRAVLEESRERYADLYDFAPVGYLSINAAGRIQDINLTGAKLLGQSRDRLIGRALSTYIAPDDRRFLKAHVADAIHSQACRSCELRLRPDTAAIREELQTLRLESALEAGSTPARIRVILSDITERKQAEHERRQRDIAAAAAESRHRLVSGLERLSAAATAAFDPQAVLNALLRVVQDLLRADRAWLLSPCAPDATEVHILAEAAVPGCPGEPLFDRTIPMDDPLRRLIRSALSASDPLQDPDPSAVPMLGGGFAPRSRLIVAVCPEGDRPSLLGLHQCRVERTWSEDDITLVRALAGRLADILDNLAVRRALTESEERFRATFEQAAVGICHRNPQGFFLRVNRKLCDILGYTQEELLARTCRGLVHPEDYDGLMQYIARIVEGTSYDRDRDRGETQSLELRHIGKSGQTIWCNLTMAPVRDSSGCLSYSIGVIEDISARKLLEERESKHRHALFRVGRISTMGEMSSAIAHEVAQPLMGISTYAGGALERLDSAPTEVEPLRLALREISRLASRAGRIIERIRDFSRQHASTPRPIDLEAISRAAVGMIEPEIRTNAVKVEIRVGADLPFASGDPVEIEQVLINLLINGMEAMRDVPPTFRRLCITIERAGAEQVRVAVSDRGVGLDQTDPSRLFDPFYTTKEGGTGLGLSMCRTIVDSYGGRIWAKPNPGGGAVFAFTLPNHLPVNTTDQSPAKSPAILADRKLDGRPDTAIGDPQ</sequence>
<dbReference type="Gene3D" id="3.30.565.10">
    <property type="entry name" value="Histidine kinase-like ATPase, C-terminal domain"/>
    <property type="match status" value="1"/>
</dbReference>
<dbReference type="PRINTS" id="PR00344">
    <property type="entry name" value="BCTRLSENSOR"/>
</dbReference>
<dbReference type="PROSITE" id="PS50112">
    <property type="entry name" value="PAS"/>
    <property type="match status" value="2"/>
</dbReference>
<feature type="domain" description="PAC" evidence="13">
    <location>
        <begin position="451"/>
        <end position="503"/>
    </location>
</feature>
<feature type="coiled-coil region" evidence="9">
    <location>
        <begin position="29"/>
        <end position="63"/>
    </location>
</feature>
<evidence type="ECO:0000256" key="1">
    <source>
        <dbReference type="ARBA" id="ARBA00000085"/>
    </source>
</evidence>
<dbReference type="NCBIfam" id="TIGR00229">
    <property type="entry name" value="sensory_box"/>
    <property type="match status" value="2"/>
</dbReference>
<keyword evidence="5" id="KW-0547">Nucleotide-binding</keyword>
<dbReference type="SMART" id="SM00388">
    <property type="entry name" value="HisKA"/>
    <property type="match status" value="1"/>
</dbReference>
<keyword evidence="8" id="KW-0902">Two-component regulatory system</keyword>
<dbReference type="SMART" id="SM00091">
    <property type="entry name" value="PAS"/>
    <property type="match status" value="2"/>
</dbReference>
<evidence type="ECO:0000256" key="8">
    <source>
        <dbReference type="ARBA" id="ARBA00023012"/>
    </source>
</evidence>
<dbReference type="RefSeq" id="WP_093027735.1">
    <property type="nucleotide sequence ID" value="NZ_FNNZ01000001.1"/>
</dbReference>
<evidence type="ECO:0000256" key="7">
    <source>
        <dbReference type="ARBA" id="ARBA00022840"/>
    </source>
</evidence>
<dbReference type="Pfam" id="PF01590">
    <property type="entry name" value="GAF"/>
    <property type="match status" value="1"/>
</dbReference>
<dbReference type="InterPro" id="IPR003018">
    <property type="entry name" value="GAF"/>
</dbReference>
<evidence type="ECO:0000259" key="13">
    <source>
        <dbReference type="PROSITE" id="PS50113"/>
    </source>
</evidence>
<dbReference type="GO" id="GO:0000155">
    <property type="term" value="F:phosphorelay sensor kinase activity"/>
    <property type="evidence" value="ECO:0007669"/>
    <property type="project" value="InterPro"/>
</dbReference>
<dbReference type="InterPro" id="IPR036890">
    <property type="entry name" value="HATPase_C_sf"/>
</dbReference>